<keyword evidence="2" id="KW-0472">Membrane</keyword>
<feature type="transmembrane region" description="Helical" evidence="2">
    <location>
        <begin position="12"/>
        <end position="32"/>
    </location>
</feature>
<evidence type="ECO:0000313" key="3">
    <source>
        <dbReference type="EMBL" id="GGI05115.1"/>
    </source>
</evidence>
<gene>
    <name evidence="3" type="ORF">GCM10007368_04540</name>
</gene>
<keyword evidence="2" id="KW-1133">Transmembrane helix</keyword>
<accession>A0ABQ2B3U2</accession>
<feature type="region of interest" description="Disordered" evidence="1">
    <location>
        <begin position="170"/>
        <end position="194"/>
    </location>
</feature>
<proteinExistence type="predicted"/>
<evidence type="ECO:0000256" key="1">
    <source>
        <dbReference type="SAM" id="MobiDB-lite"/>
    </source>
</evidence>
<keyword evidence="4" id="KW-1185">Reference proteome</keyword>
<comment type="caution">
    <text evidence="3">The sequence shown here is derived from an EMBL/GenBank/DDBJ whole genome shotgun (WGS) entry which is preliminary data.</text>
</comment>
<reference evidence="4" key="1">
    <citation type="journal article" date="2019" name="Int. J. Syst. Evol. Microbiol.">
        <title>The Global Catalogue of Microorganisms (GCM) 10K type strain sequencing project: providing services to taxonomists for standard genome sequencing and annotation.</title>
        <authorList>
            <consortium name="The Broad Institute Genomics Platform"/>
            <consortium name="The Broad Institute Genome Sequencing Center for Infectious Disease"/>
            <person name="Wu L."/>
            <person name="Ma J."/>
        </authorList>
    </citation>
    <scope>NUCLEOTIDE SEQUENCE [LARGE SCALE GENOMIC DNA]</scope>
    <source>
        <strain evidence="4">CCM 8653</strain>
    </source>
</reference>
<protein>
    <submittedName>
        <fullName evidence="3">Uncharacterized protein</fullName>
    </submittedName>
</protein>
<dbReference type="EMBL" id="BMDG01000002">
    <property type="protein sequence ID" value="GGI05115.1"/>
    <property type="molecule type" value="Genomic_DNA"/>
</dbReference>
<name>A0ABQ2B3U2_9MICO</name>
<organism evidence="3 4">
    <name type="scientific">Isoptericola cucumis</name>
    <dbReference type="NCBI Taxonomy" id="1776856"/>
    <lineage>
        <taxon>Bacteria</taxon>
        <taxon>Bacillati</taxon>
        <taxon>Actinomycetota</taxon>
        <taxon>Actinomycetes</taxon>
        <taxon>Micrococcales</taxon>
        <taxon>Promicromonosporaceae</taxon>
        <taxon>Isoptericola</taxon>
    </lineage>
</organism>
<keyword evidence="2" id="KW-0812">Transmembrane</keyword>
<feature type="compositionally biased region" description="Pro residues" evidence="1">
    <location>
        <begin position="177"/>
        <end position="194"/>
    </location>
</feature>
<evidence type="ECO:0000256" key="2">
    <source>
        <dbReference type="SAM" id="Phobius"/>
    </source>
</evidence>
<dbReference type="RefSeq" id="WP_188522051.1">
    <property type="nucleotide sequence ID" value="NZ_BMDG01000002.1"/>
</dbReference>
<dbReference type="Proteomes" id="UP000632535">
    <property type="component" value="Unassembled WGS sequence"/>
</dbReference>
<feature type="transmembrane region" description="Helical" evidence="2">
    <location>
        <begin position="44"/>
        <end position="67"/>
    </location>
</feature>
<evidence type="ECO:0000313" key="4">
    <source>
        <dbReference type="Proteomes" id="UP000632535"/>
    </source>
</evidence>
<sequence length="194" mass="20172">MSHRHAGQVSAALLYGLVAAGGVMVWVAGAGLLMTFDPTGDHVLGWACVVVGAVGLLAATATVVSLLRTPRIVAHDPSGGRWSIRATPVPLRIADSARLAEGSHGEALAAQVVRAATRRHGARSDTTQAVMLLRQVLALAERSTDGASSSAEPVAEAEWRQVRAAVIDFALRASDHPPQPVSPTPPPQRAPAPW</sequence>